<accession>A0ACC0CPT7</accession>
<reference evidence="1 2" key="1">
    <citation type="journal article" date="2022" name="New Phytol.">
        <title>Ecological generalism drives hyperdiversity of secondary metabolite gene clusters in xylarialean endophytes.</title>
        <authorList>
            <person name="Franco M.E.E."/>
            <person name="Wisecaver J.H."/>
            <person name="Arnold A.E."/>
            <person name="Ju Y.M."/>
            <person name="Slot J.C."/>
            <person name="Ahrendt S."/>
            <person name="Moore L.P."/>
            <person name="Eastman K.E."/>
            <person name="Scott K."/>
            <person name="Konkel Z."/>
            <person name="Mondo S.J."/>
            <person name="Kuo A."/>
            <person name="Hayes R.D."/>
            <person name="Haridas S."/>
            <person name="Andreopoulos B."/>
            <person name="Riley R."/>
            <person name="LaButti K."/>
            <person name="Pangilinan J."/>
            <person name="Lipzen A."/>
            <person name="Amirebrahimi M."/>
            <person name="Yan J."/>
            <person name="Adam C."/>
            <person name="Keymanesh K."/>
            <person name="Ng V."/>
            <person name="Louie K."/>
            <person name="Northen T."/>
            <person name="Drula E."/>
            <person name="Henrissat B."/>
            <person name="Hsieh H.M."/>
            <person name="Youens-Clark K."/>
            <person name="Lutzoni F."/>
            <person name="Miadlikowska J."/>
            <person name="Eastwood D.C."/>
            <person name="Hamelin R.C."/>
            <person name="Grigoriev I.V."/>
            <person name="U'Ren J.M."/>
        </authorList>
    </citation>
    <scope>NUCLEOTIDE SEQUENCE [LARGE SCALE GENOMIC DNA]</scope>
    <source>
        <strain evidence="1 2">ER1909</strain>
    </source>
</reference>
<dbReference type="Proteomes" id="UP001497680">
    <property type="component" value="Unassembled WGS sequence"/>
</dbReference>
<keyword evidence="2" id="KW-1185">Reference proteome</keyword>
<dbReference type="EMBL" id="MU394372">
    <property type="protein sequence ID" value="KAI6082371.1"/>
    <property type="molecule type" value="Genomic_DNA"/>
</dbReference>
<sequence length="76" mass="9076">MHLANMRKESLHHNFFWMAVIETDPHYRRASQVCFDSLLVSPTALNPYIVPSRCWARWQGEIRFASLRHLFAITFR</sequence>
<comment type="caution">
    <text evidence="1">The sequence shown here is derived from an EMBL/GenBank/DDBJ whole genome shotgun (WGS) entry which is preliminary data.</text>
</comment>
<name>A0ACC0CPT7_9PEZI</name>
<evidence type="ECO:0000313" key="1">
    <source>
        <dbReference type="EMBL" id="KAI6082371.1"/>
    </source>
</evidence>
<proteinExistence type="predicted"/>
<evidence type="ECO:0000313" key="2">
    <source>
        <dbReference type="Proteomes" id="UP001497680"/>
    </source>
</evidence>
<organism evidence="1 2">
    <name type="scientific">Hypoxylon rubiginosum</name>
    <dbReference type="NCBI Taxonomy" id="110542"/>
    <lineage>
        <taxon>Eukaryota</taxon>
        <taxon>Fungi</taxon>
        <taxon>Dikarya</taxon>
        <taxon>Ascomycota</taxon>
        <taxon>Pezizomycotina</taxon>
        <taxon>Sordariomycetes</taxon>
        <taxon>Xylariomycetidae</taxon>
        <taxon>Xylariales</taxon>
        <taxon>Hypoxylaceae</taxon>
        <taxon>Hypoxylon</taxon>
    </lineage>
</organism>
<gene>
    <name evidence="1" type="ORF">F4821DRAFT_215902</name>
</gene>
<protein>
    <submittedName>
        <fullName evidence="1">Uncharacterized protein</fullName>
    </submittedName>
</protein>